<keyword evidence="7 12" id="KW-0472">Membrane</keyword>
<evidence type="ECO:0000256" key="8">
    <source>
        <dbReference type="ARBA" id="ARBA00023310"/>
    </source>
</evidence>
<feature type="coiled-coil region" evidence="14">
    <location>
        <begin position="66"/>
        <end position="100"/>
    </location>
</feature>
<dbReference type="HAMAP" id="MF_01398">
    <property type="entry name" value="ATP_synth_b_bprime"/>
    <property type="match status" value="1"/>
</dbReference>
<keyword evidence="2 12" id="KW-0138">CF(0)</keyword>
<keyword evidence="5 12" id="KW-1133">Transmembrane helix</keyword>
<feature type="transmembrane region" description="Helical" evidence="12">
    <location>
        <begin position="37"/>
        <end position="55"/>
    </location>
</feature>
<evidence type="ECO:0000256" key="4">
    <source>
        <dbReference type="ARBA" id="ARBA00022781"/>
    </source>
</evidence>
<keyword evidence="6 12" id="KW-0406">Ion transport</keyword>
<reference evidence="16" key="1">
    <citation type="submission" date="2020-01" db="EMBL/GenBank/DDBJ databases">
        <authorList>
            <person name="Meier V. D."/>
            <person name="Meier V D."/>
        </authorList>
    </citation>
    <scope>NUCLEOTIDE SEQUENCE</scope>
    <source>
        <strain evidence="16">HLG_WM_MAG_05</strain>
    </source>
</reference>
<accession>A0A6S6T0I7</accession>
<keyword evidence="3 12" id="KW-0812">Transmembrane</keyword>
<name>A0A6S6T0I7_9BACT</name>
<dbReference type="GO" id="GO:0046933">
    <property type="term" value="F:proton-transporting ATP synthase activity, rotational mechanism"/>
    <property type="evidence" value="ECO:0007669"/>
    <property type="project" value="UniProtKB-UniRule"/>
</dbReference>
<evidence type="ECO:0000256" key="2">
    <source>
        <dbReference type="ARBA" id="ARBA00022547"/>
    </source>
</evidence>
<dbReference type="EMBL" id="CACVAU010000050">
    <property type="protein sequence ID" value="CAA6816561.1"/>
    <property type="molecule type" value="Genomic_DNA"/>
</dbReference>
<evidence type="ECO:0000256" key="11">
    <source>
        <dbReference type="ARBA" id="ARBA00037847"/>
    </source>
</evidence>
<dbReference type="InterPro" id="IPR002146">
    <property type="entry name" value="ATP_synth_b/b'su_bac/chlpt"/>
</dbReference>
<evidence type="ECO:0000256" key="14">
    <source>
        <dbReference type="SAM" id="Coils"/>
    </source>
</evidence>
<evidence type="ECO:0000256" key="12">
    <source>
        <dbReference type="HAMAP-Rule" id="MF_01398"/>
    </source>
</evidence>
<comment type="function">
    <text evidence="9 12">F(1)F(0) ATP synthase produces ATP from ADP in the presence of a proton or sodium gradient. F-type ATPases consist of two structural domains, F(1) containing the extramembraneous catalytic core and F(0) containing the membrane proton channel, linked together by a central stalk and a peripheral stalk. During catalysis, ATP synthesis in the catalytic domain of F(1) is coupled via a rotary mechanism of the central stalk subunits to proton translocation.</text>
</comment>
<evidence type="ECO:0000256" key="13">
    <source>
        <dbReference type="RuleBase" id="RU003848"/>
    </source>
</evidence>
<evidence type="ECO:0000256" key="15">
    <source>
        <dbReference type="SAM" id="SignalP"/>
    </source>
</evidence>
<evidence type="ECO:0000256" key="7">
    <source>
        <dbReference type="ARBA" id="ARBA00023136"/>
    </source>
</evidence>
<dbReference type="GO" id="GO:0005886">
    <property type="term" value="C:plasma membrane"/>
    <property type="evidence" value="ECO:0007669"/>
    <property type="project" value="UniProtKB-SubCell"/>
</dbReference>
<dbReference type="GO" id="GO:0012505">
    <property type="term" value="C:endomembrane system"/>
    <property type="evidence" value="ECO:0007669"/>
    <property type="project" value="UniProtKB-SubCell"/>
</dbReference>
<keyword evidence="4 12" id="KW-0375">Hydrogen ion transport</keyword>
<dbReference type="CDD" id="cd06503">
    <property type="entry name" value="ATP-synt_Fo_b"/>
    <property type="match status" value="1"/>
</dbReference>
<comment type="similarity">
    <text evidence="12 13">Belongs to the ATPase B chain family.</text>
</comment>
<feature type="signal peptide" evidence="15">
    <location>
        <begin position="1"/>
        <end position="21"/>
    </location>
</feature>
<feature type="chain" id="PRO_5028294675" description="ATP synthase subunit b" evidence="15">
    <location>
        <begin position="22"/>
        <end position="179"/>
    </location>
</feature>
<dbReference type="Pfam" id="PF00430">
    <property type="entry name" value="ATP-synt_B"/>
    <property type="match status" value="1"/>
</dbReference>
<organism evidence="16">
    <name type="scientific">uncultured Sulfurovum sp</name>
    <dbReference type="NCBI Taxonomy" id="269237"/>
    <lineage>
        <taxon>Bacteria</taxon>
        <taxon>Pseudomonadati</taxon>
        <taxon>Campylobacterota</taxon>
        <taxon>Epsilonproteobacteria</taxon>
        <taxon>Campylobacterales</taxon>
        <taxon>Sulfurovaceae</taxon>
        <taxon>Sulfurovum</taxon>
        <taxon>environmental samples</taxon>
    </lineage>
</organism>
<evidence type="ECO:0000256" key="6">
    <source>
        <dbReference type="ARBA" id="ARBA00023065"/>
    </source>
</evidence>
<evidence type="ECO:0000256" key="3">
    <source>
        <dbReference type="ARBA" id="ARBA00022692"/>
    </source>
</evidence>
<dbReference type="GO" id="GO:0045259">
    <property type="term" value="C:proton-transporting ATP synthase complex"/>
    <property type="evidence" value="ECO:0007669"/>
    <property type="project" value="UniProtKB-KW"/>
</dbReference>
<evidence type="ECO:0000256" key="10">
    <source>
        <dbReference type="ARBA" id="ARBA00025614"/>
    </source>
</evidence>
<comment type="subcellular location">
    <subcellularLocation>
        <location evidence="12">Cell membrane</location>
        <topology evidence="12">Single-pass membrane protein</topology>
    </subcellularLocation>
    <subcellularLocation>
        <location evidence="11">Endomembrane system</location>
        <topology evidence="11">Single-pass membrane protein</topology>
    </subcellularLocation>
</comment>
<evidence type="ECO:0000256" key="5">
    <source>
        <dbReference type="ARBA" id="ARBA00022989"/>
    </source>
</evidence>
<keyword evidence="12" id="KW-1003">Cell membrane</keyword>
<evidence type="ECO:0000313" key="16">
    <source>
        <dbReference type="EMBL" id="CAA6816561.1"/>
    </source>
</evidence>
<proteinExistence type="inferred from homology"/>
<keyword evidence="15" id="KW-0732">Signal</keyword>
<keyword evidence="8 12" id="KW-0066">ATP synthesis</keyword>
<dbReference type="AlphaFoldDB" id="A0A6S6T0I7"/>
<keyword evidence="14" id="KW-0175">Coiled coil</keyword>
<evidence type="ECO:0000256" key="9">
    <source>
        <dbReference type="ARBA" id="ARBA00025198"/>
    </source>
</evidence>
<keyword evidence="1 12" id="KW-0813">Transport</keyword>
<evidence type="ECO:0000256" key="1">
    <source>
        <dbReference type="ARBA" id="ARBA00022448"/>
    </source>
</evidence>
<comment type="function">
    <text evidence="10">Component of the F(0) channel, it forms part of the peripheral stalk, linking F(1) to F(0). The b'-subunit is a diverged and duplicated form of b found in plants and photosynthetic bacteria.</text>
</comment>
<protein>
    <recommendedName>
        <fullName evidence="12">ATP synthase subunit b</fullName>
    </recommendedName>
    <alternativeName>
        <fullName evidence="12">ATP synthase F(0) sector subunit b</fullName>
    </alternativeName>
    <alternativeName>
        <fullName evidence="12">ATPase subunit I</fullName>
    </alternativeName>
    <alternativeName>
        <fullName evidence="12">F-type ATPase subunit b</fullName>
        <shortName evidence="12">F-ATPase subunit b</shortName>
    </alternativeName>
</protein>
<sequence>MRRKNIALVATALLLPSLVLASGAEHHEITMFNSDFFYRVLNFSVFIGILYYLIANPIKDYFVGRTEGIANQLEEIETKLQASKNERLVAEENLLKAESKGKEIIADAANEAKLLSANITEKNDLALLLLEKQSEERQALASKKATQATINTLLNDGFENSDITIDETKVVSLVSGKVA</sequence>
<gene>
    <name evidence="12" type="primary">atpF</name>
    <name evidence="16" type="ORF">HELGO_WM4674</name>
</gene>
<comment type="subunit">
    <text evidence="12">F-type ATPases have 2 components, F(1) - the catalytic core - and F(0) - the membrane proton channel. F(1) has five subunits: alpha(3), beta(3), gamma(1), delta(1), epsilon(1). F(0) has three main subunits: a(1), b(2) and c(10-14). The alpha and beta chains form an alternating ring which encloses part of the gamma chain. F(1) is attached to F(0) by a central stalk formed by the gamma and epsilon chains, while a peripheral stalk is formed by the delta and b chains.</text>
</comment>